<evidence type="ECO:0000256" key="2">
    <source>
        <dbReference type="ARBA" id="ARBA00022722"/>
    </source>
</evidence>
<evidence type="ECO:0000256" key="3">
    <source>
        <dbReference type="ARBA" id="ARBA00022723"/>
    </source>
</evidence>
<keyword evidence="15" id="KW-1185">Reference proteome</keyword>
<dbReference type="GO" id="GO:0003964">
    <property type="term" value="F:RNA-directed DNA polymerase activity"/>
    <property type="evidence" value="ECO:0007669"/>
    <property type="project" value="UniProtKB-KW"/>
</dbReference>
<keyword evidence="2" id="KW-0540">Nuclease</keyword>
<sequence>MLHLSRLPEKFWPYAYQFATYLHNRIPNKQKNNSTPIELMFGMKPSPSTLFHFGSKAIIQIPSPNQPKLDPRAYNAILVGYPPSSRGCIFYVPSNCSIVHSSHAVFPESLPTNKILDQQQSNIDNTGLIPELKIPNNIRDAMMTNDSTKWLEATKNELHQFDRLNVWTAFYDIQIIKVLGVQWAFALKRDNEGKIIKHKAQYVVKEFTQCPGQNFGDCYAPMASIVTLRLIPMLKVQESFIWQHFM</sequence>
<keyword evidence="6" id="KW-0460">Magnesium</keyword>
<evidence type="ECO:0000313" key="15">
    <source>
        <dbReference type="Proteomes" id="UP000765509"/>
    </source>
</evidence>
<evidence type="ECO:0008006" key="16">
    <source>
        <dbReference type="Google" id="ProtNLM"/>
    </source>
</evidence>
<dbReference type="Pfam" id="PF25597">
    <property type="entry name" value="SH3_retrovirus"/>
    <property type="match status" value="1"/>
</dbReference>
<evidence type="ECO:0000256" key="11">
    <source>
        <dbReference type="ARBA" id="ARBA00023268"/>
    </source>
</evidence>
<protein>
    <recommendedName>
        <fullName evidence="16">Reverse transcriptase Ty1/copia-type domain-containing protein</fullName>
    </recommendedName>
</protein>
<proteinExistence type="predicted"/>
<keyword evidence="9" id="KW-0239">DNA-directed DNA polymerase</keyword>
<dbReference type="GO" id="GO:0003887">
    <property type="term" value="F:DNA-directed DNA polymerase activity"/>
    <property type="evidence" value="ECO:0007669"/>
    <property type="project" value="UniProtKB-KW"/>
</dbReference>
<gene>
    <name evidence="14" type="ORF">O181_001608</name>
</gene>
<evidence type="ECO:0000256" key="8">
    <source>
        <dbReference type="ARBA" id="ARBA00022918"/>
    </source>
</evidence>
<dbReference type="InterPro" id="IPR013103">
    <property type="entry name" value="RVT_2"/>
</dbReference>
<keyword evidence="4" id="KW-0255">Endonuclease</keyword>
<name>A0A9Q3BB46_9BASI</name>
<feature type="domain" description="Reverse transcriptase Ty1/copia-type" evidence="12">
    <location>
        <begin position="166"/>
        <end position="243"/>
    </location>
</feature>
<keyword evidence="10" id="KW-0233">DNA recombination</keyword>
<comment type="caution">
    <text evidence="14">The sequence shown here is derived from an EMBL/GenBank/DDBJ whole genome shotgun (WGS) entry which is preliminary data.</text>
</comment>
<evidence type="ECO:0000256" key="7">
    <source>
        <dbReference type="ARBA" id="ARBA00022908"/>
    </source>
</evidence>
<feature type="domain" description="Retroviral polymerase SH3-like" evidence="13">
    <location>
        <begin position="55"/>
        <end position="111"/>
    </location>
</feature>
<reference evidence="14" key="1">
    <citation type="submission" date="2021-03" db="EMBL/GenBank/DDBJ databases">
        <title>Draft genome sequence of rust myrtle Austropuccinia psidii MF-1, a brazilian biotype.</title>
        <authorList>
            <person name="Quecine M.C."/>
            <person name="Pachon D.M.R."/>
            <person name="Bonatelli M.L."/>
            <person name="Correr F.H."/>
            <person name="Franceschini L.M."/>
            <person name="Leite T.F."/>
            <person name="Margarido G.R.A."/>
            <person name="Almeida C.A."/>
            <person name="Ferrarezi J.A."/>
            <person name="Labate C.A."/>
        </authorList>
    </citation>
    <scope>NUCLEOTIDE SEQUENCE</scope>
    <source>
        <strain evidence="14">MF-1</strain>
    </source>
</reference>
<evidence type="ECO:0000256" key="4">
    <source>
        <dbReference type="ARBA" id="ARBA00022759"/>
    </source>
</evidence>
<dbReference type="InterPro" id="IPR057670">
    <property type="entry name" value="SH3_retrovirus"/>
</dbReference>
<dbReference type="GO" id="GO:0004519">
    <property type="term" value="F:endonuclease activity"/>
    <property type="evidence" value="ECO:0007669"/>
    <property type="project" value="UniProtKB-KW"/>
</dbReference>
<dbReference type="PANTHER" id="PTHR42648">
    <property type="entry name" value="TRANSPOSASE, PUTATIVE-RELATED"/>
    <property type="match status" value="1"/>
</dbReference>
<evidence type="ECO:0000256" key="10">
    <source>
        <dbReference type="ARBA" id="ARBA00023172"/>
    </source>
</evidence>
<dbReference type="GO" id="GO:0006310">
    <property type="term" value="P:DNA recombination"/>
    <property type="evidence" value="ECO:0007669"/>
    <property type="project" value="UniProtKB-KW"/>
</dbReference>
<dbReference type="PANTHER" id="PTHR42648:SF11">
    <property type="entry name" value="TRANSPOSON TY4-P GAG-POL POLYPROTEIN"/>
    <property type="match status" value="1"/>
</dbReference>
<dbReference type="GO" id="GO:0046872">
    <property type="term" value="F:metal ion binding"/>
    <property type="evidence" value="ECO:0007669"/>
    <property type="project" value="UniProtKB-KW"/>
</dbReference>
<keyword evidence="5" id="KW-0378">Hydrolase</keyword>
<organism evidence="14 15">
    <name type="scientific">Austropuccinia psidii MF-1</name>
    <dbReference type="NCBI Taxonomy" id="1389203"/>
    <lineage>
        <taxon>Eukaryota</taxon>
        <taxon>Fungi</taxon>
        <taxon>Dikarya</taxon>
        <taxon>Basidiomycota</taxon>
        <taxon>Pucciniomycotina</taxon>
        <taxon>Pucciniomycetes</taxon>
        <taxon>Pucciniales</taxon>
        <taxon>Sphaerophragmiaceae</taxon>
        <taxon>Austropuccinia</taxon>
    </lineage>
</organism>
<evidence type="ECO:0000256" key="9">
    <source>
        <dbReference type="ARBA" id="ARBA00022932"/>
    </source>
</evidence>
<keyword evidence="8" id="KW-0695">RNA-directed DNA polymerase</keyword>
<dbReference type="EMBL" id="AVOT02000239">
    <property type="protein sequence ID" value="MBW0461893.1"/>
    <property type="molecule type" value="Genomic_DNA"/>
</dbReference>
<accession>A0A9Q3BB46</accession>
<dbReference type="GO" id="GO:0015074">
    <property type="term" value="P:DNA integration"/>
    <property type="evidence" value="ECO:0007669"/>
    <property type="project" value="UniProtKB-KW"/>
</dbReference>
<evidence type="ECO:0000259" key="12">
    <source>
        <dbReference type="Pfam" id="PF07727"/>
    </source>
</evidence>
<evidence type="ECO:0000256" key="1">
    <source>
        <dbReference type="ARBA" id="ARBA00022695"/>
    </source>
</evidence>
<evidence type="ECO:0000256" key="5">
    <source>
        <dbReference type="ARBA" id="ARBA00022801"/>
    </source>
</evidence>
<dbReference type="OrthoDB" id="3064611at2759"/>
<keyword evidence="3" id="KW-0479">Metal-binding</keyword>
<evidence type="ECO:0000259" key="13">
    <source>
        <dbReference type="Pfam" id="PF25597"/>
    </source>
</evidence>
<dbReference type="Pfam" id="PF07727">
    <property type="entry name" value="RVT_2"/>
    <property type="match status" value="1"/>
</dbReference>
<evidence type="ECO:0000256" key="6">
    <source>
        <dbReference type="ARBA" id="ARBA00022842"/>
    </source>
</evidence>
<dbReference type="InterPro" id="IPR039537">
    <property type="entry name" value="Retrotran_Ty1/copia-like"/>
</dbReference>
<dbReference type="AlphaFoldDB" id="A0A9Q3BB46"/>
<dbReference type="GO" id="GO:0016787">
    <property type="term" value="F:hydrolase activity"/>
    <property type="evidence" value="ECO:0007669"/>
    <property type="project" value="UniProtKB-KW"/>
</dbReference>
<keyword evidence="1" id="KW-0548">Nucleotidyltransferase</keyword>
<keyword evidence="7" id="KW-0229">DNA integration</keyword>
<evidence type="ECO:0000313" key="14">
    <source>
        <dbReference type="EMBL" id="MBW0461893.1"/>
    </source>
</evidence>
<dbReference type="Proteomes" id="UP000765509">
    <property type="component" value="Unassembled WGS sequence"/>
</dbReference>
<keyword evidence="11" id="KW-0511">Multifunctional enzyme</keyword>
<keyword evidence="9" id="KW-0808">Transferase</keyword>